<dbReference type="Gene3D" id="1.10.1660.10">
    <property type="match status" value="1"/>
</dbReference>
<evidence type="ECO:0000256" key="1">
    <source>
        <dbReference type="ARBA" id="ARBA00023125"/>
    </source>
</evidence>
<dbReference type="CDD" id="cd04785">
    <property type="entry name" value="HTH_CadR-PbrR-like"/>
    <property type="match status" value="1"/>
</dbReference>
<dbReference type="AlphaFoldDB" id="A0AA37RXM2"/>
<dbReference type="PANTHER" id="PTHR30204:SF92">
    <property type="entry name" value="HTH-TYPE TRANSCRIPTIONAL REGULATOR ZNTR"/>
    <property type="match status" value="1"/>
</dbReference>
<proteinExistence type="predicted"/>
<comment type="caution">
    <text evidence="4">The sequence shown here is derived from an EMBL/GenBank/DDBJ whole genome shotgun (WGS) entry which is preliminary data.</text>
</comment>
<dbReference type="SMART" id="SM00422">
    <property type="entry name" value="HTH_MERR"/>
    <property type="match status" value="1"/>
</dbReference>
<evidence type="ECO:0000259" key="3">
    <source>
        <dbReference type="PROSITE" id="PS50937"/>
    </source>
</evidence>
<keyword evidence="1" id="KW-0238">DNA-binding</keyword>
<dbReference type="SUPFAM" id="SSF46955">
    <property type="entry name" value="Putative DNA-binding domain"/>
    <property type="match status" value="1"/>
</dbReference>
<protein>
    <submittedName>
        <fullName evidence="4">MerR family transcriptional regulator</fullName>
    </submittedName>
</protein>
<dbReference type="GO" id="GO:0003677">
    <property type="term" value="F:DNA binding"/>
    <property type="evidence" value="ECO:0007669"/>
    <property type="project" value="UniProtKB-KW"/>
</dbReference>
<dbReference type="PRINTS" id="PR00040">
    <property type="entry name" value="HTHMERR"/>
</dbReference>
<dbReference type="InterPro" id="IPR047057">
    <property type="entry name" value="MerR_fam"/>
</dbReference>
<reference evidence="4" key="1">
    <citation type="journal article" date="2014" name="Int. J. Syst. Evol. Microbiol.">
        <title>Complete genome sequence of Corynebacterium casei LMG S-19264T (=DSM 44701T), isolated from a smear-ripened cheese.</title>
        <authorList>
            <consortium name="US DOE Joint Genome Institute (JGI-PGF)"/>
            <person name="Walter F."/>
            <person name="Albersmeier A."/>
            <person name="Kalinowski J."/>
            <person name="Ruckert C."/>
        </authorList>
    </citation>
    <scope>NUCLEOTIDE SEQUENCE</scope>
    <source>
        <strain evidence="4">NBRC 101628</strain>
    </source>
</reference>
<accession>A0AA37RXM2</accession>
<dbReference type="InterPro" id="IPR000551">
    <property type="entry name" value="MerR-type_HTH_dom"/>
</dbReference>
<dbReference type="PANTHER" id="PTHR30204">
    <property type="entry name" value="REDOX-CYCLING DRUG-SENSING TRANSCRIPTIONAL ACTIVATOR SOXR"/>
    <property type="match status" value="1"/>
</dbReference>
<dbReference type="Pfam" id="PF13411">
    <property type="entry name" value="MerR_1"/>
    <property type="match status" value="1"/>
</dbReference>
<keyword evidence="2" id="KW-0175">Coiled coil</keyword>
<reference evidence="4" key="2">
    <citation type="submission" date="2023-01" db="EMBL/GenBank/DDBJ databases">
        <title>Draft genome sequence of Paraferrimonas sedimenticola strain NBRC 101628.</title>
        <authorList>
            <person name="Sun Q."/>
            <person name="Mori K."/>
        </authorList>
    </citation>
    <scope>NUCLEOTIDE SEQUENCE</scope>
    <source>
        <strain evidence="4">NBRC 101628</strain>
    </source>
</reference>
<evidence type="ECO:0000256" key="2">
    <source>
        <dbReference type="SAM" id="Coils"/>
    </source>
</evidence>
<gene>
    <name evidence="4" type="ORF">GCM10007895_18330</name>
</gene>
<sequence length="146" mass="16621">MERKTTNLMSIGSLSKAASVKIPTIRYYEQQELIIATCRSEGNQRLYSEKELQRLRFIKHARDLGFSLNDVRELILLEQQPSGSCESAHLIAARHLQSVCVRLAQLERLKHELERMVSLTESAENKRCSVIKALADHSQCEGEHCA</sequence>
<evidence type="ECO:0000313" key="5">
    <source>
        <dbReference type="Proteomes" id="UP001161422"/>
    </source>
</evidence>
<feature type="coiled-coil region" evidence="2">
    <location>
        <begin position="96"/>
        <end position="126"/>
    </location>
</feature>
<dbReference type="RefSeq" id="WP_211286819.1">
    <property type="nucleotide sequence ID" value="NZ_BSNC01000004.1"/>
</dbReference>
<dbReference type="InterPro" id="IPR009061">
    <property type="entry name" value="DNA-bd_dom_put_sf"/>
</dbReference>
<name>A0AA37RXM2_9GAMM</name>
<dbReference type="GO" id="GO:0003700">
    <property type="term" value="F:DNA-binding transcription factor activity"/>
    <property type="evidence" value="ECO:0007669"/>
    <property type="project" value="InterPro"/>
</dbReference>
<dbReference type="EMBL" id="BSNC01000004">
    <property type="protein sequence ID" value="GLP96527.1"/>
    <property type="molecule type" value="Genomic_DNA"/>
</dbReference>
<dbReference type="PROSITE" id="PS50937">
    <property type="entry name" value="HTH_MERR_2"/>
    <property type="match status" value="1"/>
</dbReference>
<organism evidence="4 5">
    <name type="scientific">Paraferrimonas sedimenticola</name>
    <dbReference type="NCBI Taxonomy" id="375674"/>
    <lineage>
        <taxon>Bacteria</taxon>
        <taxon>Pseudomonadati</taxon>
        <taxon>Pseudomonadota</taxon>
        <taxon>Gammaproteobacteria</taxon>
        <taxon>Alteromonadales</taxon>
        <taxon>Ferrimonadaceae</taxon>
        <taxon>Paraferrimonas</taxon>
    </lineage>
</organism>
<keyword evidence="5" id="KW-1185">Reference proteome</keyword>
<evidence type="ECO:0000313" key="4">
    <source>
        <dbReference type="EMBL" id="GLP96527.1"/>
    </source>
</evidence>
<dbReference type="Proteomes" id="UP001161422">
    <property type="component" value="Unassembled WGS sequence"/>
</dbReference>
<feature type="domain" description="HTH merR-type" evidence="3">
    <location>
        <begin position="8"/>
        <end position="77"/>
    </location>
</feature>